<keyword evidence="1" id="KW-0378">Hydrolase</keyword>
<protein>
    <recommendedName>
        <fullName evidence="2">Sialate O-acetylesterase domain-containing protein</fullName>
    </recommendedName>
</protein>
<dbReference type="SUPFAM" id="SSF52266">
    <property type="entry name" value="SGNH hydrolase"/>
    <property type="match status" value="1"/>
</dbReference>
<gene>
    <name evidence="3" type="ORF">DYBT9623_02552</name>
</gene>
<evidence type="ECO:0000256" key="1">
    <source>
        <dbReference type="ARBA" id="ARBA00022801"/>
    </source>
</evidence>
<dbReference type="InterPro" id="IPR036514">
    <property type="entry name" value="SGNH_hydro_sf"/>
</dbReference>
<sequence>MKNLTIISVIALFCFRIEAVHSQYLSLSYPKHLSVLQRDGTNKATVTIAGQLVWGTGANGAITPGTAITYKIKTLHVSPNIQGPTINLPMAANGTFYTSTTLSKGWYLVEVMLNGAIYASSKVGIGDVFIVAGQSNAQGIGTLNEPMGAWKLPITAGFPEWIVGMNSDYNCTKNIPETYDNMYSLSDVANHYKKLGPTGNNVWCYGVLGKKISDLNGGMPVAFFNAASGGSSVSQWYLGAQGLAAPNFYNGGNQFCFGFPGGSQNPADYYGQPYTPLRSALNYYASLYGVRAVLWHQGETDSNINIAPAYKATSAQDYQNKLQFVINKSRADFGATVNPNILTWIVAKATISEFGPLNNTIRAGQGNVVGSGAGNAGPDSDYVTGSAGTTTVAGYRRDLTHFEESKSNALSWLAGKWFDAIGNLGNKISAGFVPQLTYSSNGNKRTLTAPAGYAEYRWGSSINNPIAGANGNVFTTESCWPDVKCFIRDSKGNWHVSAATWIHCYASNRIAAEEKGADEPEFIPEFKTYPNPYQKEITIEFYVRDDNSHVQLEIVDLSGGVIKTIVDNPHAKGKWTYQSGEINSVTGKMLFCRLKVNDTYMLKRILKAGNETK</sequence>
<dbReference type="InterPro" id="IPR005181">
    <property type="entry name" value="SASA"/>
</dbReference>
<dbReference type="Gene3D" id="3.40.50.1110">
    <property type="entry name" value="SGNH hydrolase"/>
    <property type="match status" value="1"/>
</dbReference>
<dbReference type="Pfam" id="PF03629">
    <property type="entry name" value="SASA"/>
    <property type="match status" value="1"/>
</dbReference>
<comment type="caution">
    <text evidence="3">The sequence shown here is derived from an EMBL/GenBank/DDBJ whole genome shotgun (WGS) entry which is preliminary data.</text>
</comment>
<evidence type="ECO:0000313" key="3">
    <source>
        <dbReference type="EMBL" id="CAG5069815.1"/>
    </source>
</evidence>
<dbReference type="EMBL" id="CAJRAU010000003">
    <property type="protein sequence ID" value="CAG5069815.1"/>
    <property type="molecule type" value="Genomic_DNA"/>
</dbReference>
<accession>A0ABM8UQN3</accession>
<evidence type="ECO:0000313" key="4">
    <source>
        <dbReference type="Proteomes" id="UP000679725"/>
    </source>
</evidence>
<dbReference type="RefSeq" id="WP_215233898.1">
    <property type="nucleotide sequence ID" value="NZ_CAJRAU010000003.1"/>
</dbReference>
<name>A0ABM8UQN3_9BACT</name>
<reference evidence="3 4" key="1">
    <citation type="submission" date="2021-04" db="EMBL/GenBank/DDBJ databases">
        <authorList>
            <person name="Rodrigo-Torres L."/>
            <person name="Arahal R. D."/>
            <person name="Lucena T."/>
        </authorList>
    </citation>
    <scope>NUCLEOTIDE SEQUENCE [LARGE SCALE GENOMIC DNA]</scope>
    <source>
        <strain evidence="3 4">CECT 9623</strain>
    </source>
</reference>
<feature type="domain" description="Sialate O-acetylesterase" evidence="2">
    <location>
        <begin position="127"/>
        <end position="345"/>
    </location>
</feature>
<organism evidence="3 4">
    <name type="scientific">Dyadobacter linearis</name>
    <dbReference type="NCBI Taxonomy" id="2823330"/>
    <lineage>
        <taxon>Bacteria</taxon>
        <taxon>Pseudomonadati</taxon>
        <taxon>Bacteroidota</taxon>
        <taxon>Cytophagia</taxon>
        <taxon>Cytophagales</taxon>
        <taxon>Spirosomataceae</taxon>
        <taxon>Dyadobacter</taxon>
    </lineage>
</organism>
<dbReference type="Proteomes" id="UP000679725">
    <property type="component" value="Unassembled WGS sequence"/>
</dbReference>
<evidence type="ECO:0000259" key="2">
    <source>
        <dbReference type="Pfam" id="PF03629"/>
    </source>
</evidence>
<keyword evidence="4" id="KW-1185">Reference proteome</keyword>
<proteinExistence type="predicted"/>